<protein>
    <submittedName>
        <fullName evidence="1">Uncharacterized protein</fullName>
    </submittedName>
</protein>
<proteinExistence type="predicted"/>
<dbReference type="EMBL" id="GBXM01073199">
    <property type="protein sequence ID" value="JAH35378.1"/>
    <property type="molecule type" value="Transcribed_RNA"/>
</dbReference>
<reference evidence="1" key="2">
    <citation type="journal article" date="2015" name="Fish Shellfish Immunol.">
        <title>Early steps in the European eel (Anguilla anguilla)-Vibrio vulnificus interaction in the gills: Role of the RtxA13 toxin.</title>
        <authorList>
            <person name="Callol A."/>
            <person name="Pajuelo D."/>
            <person name="Ebbesson L."/>
            <person name="Teles M."/>
            <person name="MacKenzie S."/>
            <person name="Amaro C."/>
        </authorList>
    </citation>
    <scope>NUCLEOTIDE SEQUENCE</scope>
</reference>
<dbReference type="AlphaFoldDB" id="A0A0E9S4D1"/>
<sequence>MRVAIFTVLFLRCCRRLRRDWW</sequence>
<accession>A0A0E9S4D1</accession>
<reference evidence="1" key="1">
    <citation type="submission" date="2014-11" db="EMBL/GenBank/DDBJ databases">
        <authorList>
            <person name="Amaro Gonzalez C."/>
        </authorList>
    </citation>
    <scope>NUCLEOTIDE SEQUENCE</scope>
</reference>
<evidence type="ECO:0000313" key="1">
    <source>
        <dbReference type="EMBL" id="JAH35378.1"/>
    </source>
</evidence>
<organism evidence="1">
    <name type="scientific">Anguilla anguilla</name>
    <name type="common">European freshwater eel</name>
    <name type="synonym">Muraena anguilla</name>
    <dbReference type="NCBI Taxonomy" id="7936"/>
    <lineage>
        <taxon>Eukaryota</taxon>
        <taxon>Metazoa</taxon>
        <taxon>Chordata</taxon>
        <taxon>Craniata</taxon>
        <taxon>Vertebrata</taxon>
        <taxon>Euteleostomi</taxon>
        <taxon>Actinopterygii</taxon>
        <taxon>Neopterygii</taxon>
        <taxon>Teleostei</taxon>
        <taxon>Anguilliformes</taxon>
        <taxon>Anguillidae</taxon>
        <taxon>Anguilla</taxon>
    </lineage>
</organism>
<name>A0A0E9S4D1_ANGAN</name>